<dbReference type="SFLD" id="SFLDG01206">
    <property type="entry name" value="Xi.1"/>
    <property type="match status" value="1"/>
</dbReference>
<sequence length="341" mass="39369">MSPAPIAQPASVLPKNLWNEKGELQRPASIFRNFISSDPKSQFPAEAGRYHLYVSYACPWAHRTLIVRKLKGLEDIIPFTSVMFHMDIKGETPDETGWKFATTETAEPDLEVTPDPLHPDFRRVRQLYYLADPNYSGRFTVPVLWDKKQNTIVSNESSEIIRMLNTEFNGLLPEKYANVDIYPEHLRSQIDDVNPWHYDDINNGVYKCGLGQTQFAYHGAVTKLFDSLDRVEAQLSQNAEKGSGPYYFGDVLTEVDVRLYVTLVRFDPVYVSLFKTNKKMIRYDLPHVHEYMRRLYWEDLAFKETTIMHHIKGHYFESLTMINPSGVVPEGPLPHILPLQV</sequence>
<feature type="site" description="Lowers pKa of active site Cys" evidence="3">
    <location>
        <position position="315"/>
    </location>
</feature>
<dbReference type="SFLD" id="SFLDS00019">
    <property type="entry name" value="Glutathione_Transferase_(cytos"/>
    <property type="match status" value="1"/>
</dbReference>
<dbReference type="Gene3D" id="3.40.30.10">
    <property type="entry name" value="Glutaredoxin"/>
    <property type="match status" value="1"/>
</dbReference>
<keyword evidence="6" id="KW-1185">Reference proteome</keyword>
<dbReference type="FunFam" id="3.40.30.10:FF:000162">
    <property type="entry name" value="Glutathione S-transferase Gst3"/>
    <property type="match status" value="1"/>
</dbReference>
<dbReference type="GO" id="GO:0005737">
    <property type="term" value="C:cytoplasm"/>
    <property type="evidence" value="ECO:0007669"/>
    <property type="project" value="TreeGrafter"/>
</dbReference>
<accession>A0A0N0NJ03</accession>
<dbReference type="InterPro" id="IPR047047">
    <property type="entry name" value="GST_Omega-like_C"/>
</dbReference>
<proteinExistence type="predicted"/>
<dbReference type="InterPro" id="IPR036282">
    <property type="entry name" value="Glutathione-S-Trfase_C_sf"/>
</dbReference>
<comment type="caution">
    <text evidence="5">The sequence shown here is derived from an EMBL/GenBank/DDBJ whole genome shotgun (WGS) entry which is preliminary data.</text>
</comment>
<dbReference type="SUPFAM" id="SSF47616">
    <property type="entry name" value="GST C-terminal domain-like"/>
    <property type="match status" value="1"/>
</dbReference>
<dbReference type="STRING" id="1664694.A0A0N0NJ03"/>
<dbReference type="GeneID" id="28739500"/>
<gene>
    <name evidence="5" type="ORF">AB675_7266</name>
</gene>
<dbReference type="InterPro" id="IPR016639">
    <property type="entry name" value="GST_Omega/GSH"/>
</dbReference>
<feature type="active site" description="Nucleophile" evidence="1">
    <location>
        <position position="58"/>
    </location>
</feature>
<evidence type="ECO:0000313" key="5">
    <source>
        <dbReference type="EMBL" id="KPI36348.1"/>
    </source>
</evidence>
<dbReference type="GO" id="GO:0004364">
    <property type="term" value="F:glutathione transferase activity"/>
    <property type="evidence" value="ECO:0007669"/>
    <property type="project" value="InterPro"/>
</dbReference>
<dbReference type="OrthoDB" id="2309723at2759"/>
<dbReference type="SUPFAM" id="SSF52833">
    <property type="entry name" value="Thioredoxin-like"/>
    <property type="match status" value="1"/>
</dbReference>
<dbReference type="EMBL" id="LFJN01000032">
    <property type="protein sequence ID" value="KPI36348.1"/>
    <property type="molecule type" value="Genomic_DNA"/>
</dbReference>
<evidence type="ECO:0000256" key="1">
    <source>
        <dbReference type="PIRSR" id="PIRSR015753-1"/>
    </source>
</evidence>
<evidence type="ECO:0000256" key="3">
    <source>
        <dbReference type="PIRSR" id="PIRSR015753-3"/>
    </source>
</evidence>
<dbReference type="CDD" id="cd03190">
    <property type="entry name" value="GST_C_Omega_like"/>
    <property type="match status" value="1"/>
</dbReference>
<dbReference type="Pfam" id="PF13409">
    <property type="entry name" value="GST_N_2"/>
    <property type="match status" value="1"/>
</dbReference>
<dbReference type="RefSeq" id="XP_017996311.1">
    <property type="nucleotide sequence ID" value="XM_018147621.1"/>
</dbReference>
<evidence type="ECO:0000259" key="4">
    <source>
        <dbReference type="Pfam" id="PF13409"/>
    </source>
</evidence>
<dbReference type="VEuPathDB" id="FungiDB:AB675_7266"/>
<dbReference type="PANTHER" id="PTHR32419">
    <property type="entry name" value="GLUTATHIONYL-HYDROQUINONE REDUCTASE"/>
    <property type="match status" value="1"/>
</dbReference>
<dbReference type="InterPro" id="IPR036249">
    <property type="entry name" value="Thioredoxin-like_sf"/>
</dbReference>
<dbReference type="SFLD" id="SFLDG01148">
    <property type="entry name" value="Xi_(cytGST)"/>
    <property type="match status" value="1"/>
</dbReference>
<dbReference type="InterPro" id="IPR004045">
    <property type="entry name" value="Glutathione_S-Trfase_N"/>
</dbReference>
<name>A0A0N0NJ03_9EURO</name>
<organism evidence="5 6">
    <name type="scientific">Cyphellophora attinorum</name>
    <dbReference type="NCBI Taxonomy" id="1664694"/>
    <lineage>
        <taxon>Eukaryota</taxon>
        <taxon>Fungi</taxon>
        <taxon>Dikarya</taxon>
        <taxon>Ascomycota</taxon>
        <taxon>Pezizomycotina</taxon>
        <taxon>Eurotiomycetes</taxon>
        <taxon>Chaetothyriomycetidae</taxon>
        <taxon>Chaetothyriales</taxon>
        <taxon>Cyphellophoraceae</taxon>
        <taxon>Cyphellophora</taxon>
    </lineage>
</organism>
<reference evidence="5 6" key="1">
    <citation type="submission" date="2015-06" db="EMBL/GenBank/DDBJ databases">
        <title>Draft genome of the ant-associated black yeast Phialophora attae CBS 131958.</title>
        <authorList>
            <person name="Moreno L.F."/>
            <person name="Stielow B.J."/>
            <person name="de Hoog S."/>
            <person name="Vicente V.A."/>
            <person name="Weiss V.A."/>
            <person name="de Vries M."/>
            <person name="Cruz L.M."/>
            <person name="Souza E.M."/>
        </authorList>
    </citation>
    <scope>NUCLEOTIDE SEQUENCE [LARGE SCALE GENOMIC DNA]</scope>
    <source>
        <strain evidence="5 6">CBS 131958</strain>
    </source>
</reference>
<dbReference type="PANTHER" id="PTHR32419:SF6">
    <property type="entry name" value="GLUTATHIONE S-TRANSFERASE OMEGA-LIKE 1-RELATED"/>
    <property type="match status" value="1"/>
</dbReference>
<dbReference type="Gene3D" id="1.20.1050.10">
    <property type="match status" value="1"/>
</dbReference>
<feature type="domain" description="GST N-terminal" evidence="4">
    <location>
        <begin position="57"/>
        <end position="166"/>
    </location>
</feature>
<feature type="binding site" evidence="2">
    <location>
        <begin position="156"/>
        <end position="157"/>
    </location>
    <ligand>
        <name>glutathione</name>
        <dbReference type="ChEBI" id="CHEBI:57925"/>
    </ligand>
</feature>
<keyword evidence="5" id="KW-0808">Transferase</keyword>
<evidence type="ECO:0000256" key="2">
    <source>
        <dbReference type="PIRSR" id="PIRSR015753-2"/>
    </source>
</evidence>
<protein>
    <submittedName>
        <fullName evidence="5">Glutathione S-transferase omega-like 2</fullName>
    </submittedName>
</protein>
<feature type="active site" description="Proton donor/acceptor" evidence="1">
    <location>
        <position position="206"/>
    </location>
</feature>
<feature type="binding site" evidence="2">
    <location>
        <begin position="138"/>
        <end position="141"/>
    </location>
    <ligand>
        <name>glutathione</name>
        <dbReference type="ChEBI" id="CHEBI:57925"/>
    </ligand>
</feature>
<feature type="binding site" evidence="2">
    <location>
        <position position="98"/>
    </location>
    <ligand>
        <name>glutathione</name>
        <dbReference type="ChEBI" id="CHEBI:57925"/>
    </ligand>
</feature>
<dbReference type="PIRSF" id="PIRSF015753">
    <property type="entry name" value="GST"/>
    <property type="match status" value="1"/>
</dbReference>
<evidence type="ECO:0000313" key="6">
    <source>
        <dbReference type="Proteomes" id="UP000038010"/>
    </source>
</evidence>
<dbReference type="AlphaFoldDB" id="A0A0N0NJ03"/>
<feature type="site" description="Lowers pKa of active site Cys" evidence="3">
    <location>
        <position position="270"/>
    </location>
</feature>
<dbReference type="InterPro" id="IPR040079">
    <property type="entry name" value="Glutathione_S-Trfase"/>
</dbReference>
<dbReference type="Proteomes" id="UP000038010">
    <property type="component" value="Unassembled WGS sequence"/>
</dbReference>
<dbReference type="Pfam" id="PF13410">
    <property type="entry name" value="GST_C_2"/>
    <property type="match status" value="1"/>
</dbReference>